<dbReference type="InterPro" id="IPR005475">
    <property type="entry name" value="Transketolase-like_Pyr-bd"/>
</dbReference>
<comment type="cofactor">
    <cofactor evidence="1">
        <name>thiamine diphosphate</name>
        <dbReference type="ChEBI" id="CHEBI:58937"/>
    </cofactor>
</comment>
<keyword evidence="11" id="KW-1185">Reference proteome</keyword>
<proteinExistence type="predicted"/>
<comment type="catalytic activity">
    <reaction evidence="6">
        <text>a 2-oxocarboxylate + 2 oxidized [2Fe-2S]-[ferredoxin] + CoA = an acyl-CoA + 2 reduced [2Fe-2S]-[ferredoxin] + CO2 + H(+)</text>
        <dbReference type="Rhea" id="RHEA:42316"/>
        <dbReference type="Rhea" id="RHEA-COMP:10000"/>
        <dbReference type="Rhea" id="RHEA-COMP:10001"/>
        <dbReference type="ChEBI" id="CHEBI:15378"/>
        <dbReference type="ChEBI" id="CHEBI:16526"/>
        <dbReference type="ChEBI" id="CHEBI:33737"/>
        <dbReference type="ChEBI" id="CHEBI:33738"/>
        <dbReference type="ChEBI" id="CHEBI:35179"/>
        <dbReference type="ChEBI" id="CHEBI:57287"/>
        <dbReference type="ChEBI" id="CHEBI:58342"/>
        <dbReference type="EC" id="1.2.7.11"/>
    </reaction>
</comment>
<dbReference type="SUPFAM" id="SSF52518">
    <property type="entry name" value="Thiamin diphosphate-binding fold (THDP-binding)"/>
    <property type="match status" value="1"/>
</dbReference>
<dbReference type="InterPro" id="IPR033248">
    <property type="entry name" value="Transketolase_C"/>
</dbReference>
<name>A0A830E3Q8_9CREN</name>
<evidence type="ECO:0000313" key="11">
    <source>
        <dbReference type="Proteomes" id="UP001060771"/>
    </source>
</evidence>
<accession>A0A830E3Q8</accession>
<evidence type="ECO:0000313" key="8">
    <source>
        <dbReference type="EMBL" id="BDR90983.1"/>
    </source>
</evidence>
<dbReference type="PANTHER" id="PTHR43257">
    <property type="entry name" value="PYRUVATE DEHYDROGENASE E1 COMPONENT BETA SUBUNIT"/>
    <property type="match status" value="1"/>
</dbReference>
<feature type="domain" description="Transketolase-like pyrimidine-binding" evidence="7">
    <location>
        <begin position="7"/>
        <end position="183"/>
    </location>
</feature>
<evidence type="ECO:0000256" key="1">
    <source>
        <dbReference type="ARBA" id="ARBA00001964"/>
    </source>
</evidence>
<dbReference type="Proteomes" id="UP001060771">
    <property type="component" value="Chromosome"/>
</dbReference>
<dbReference type="SMART" id="SM00861">
    <property type="entry name" value="Transket_pyr"/>
    <property type="match status" value="1"/>
</dbReference>
<evidence type="ECO:0000256" key="2">
    <source>
        <dbReference type="ARBA" id="ARBA00011631"/>
    </source>
</evidence>
<keyword evidence="5" id="KW-0786">Thiamine pyrophosphate</keyword>
<reference evidence="11" key="3">
    <citation type="submission" date="2022-09" db="EMBL/GenBank/DDBJ databases">
        <title>Complete genome sequence of Vulcanisaeta souniana.</title>
        <authorList>
            <person name="Kato S."/>
            <person name="Itoh T."/>
            <person name="Ohkuma M."/>
        </authorList>
    </citation>
    <scope>NUCLEOTIDE SEQUENCE [LARGE SCALE GENOMIC DNA]</scope>
    <source>
        <strain evidence="11">JCM 11219</strain>
    </source>
</reference>
<organism evidence="9 10">
    <name type="scientific">Vulcanisaeta souniana JCM 11219</name>
    <dbReference type="NCBI Taxonomy" id="1293586"/>
    <lineage>
        <taxon>Archaea</taxon>
        <taxon>Thermoproteota</taxon>
        <taxon>Thermoprotei</taxon>
        <taxon>Thermoproteales</taxon>
        <taxon>Thermoproteaceae</taxon>
        <taxon>Vulcanisaeta</taxon>
    </lineage>
</organism>
<evidence type="ECO:0000256" key="5">
    <source>
        <dbReference type="ARBA" id="ARBA00023052"/>
    </source>
</evidence>
<dbReference type="FunFam" id="3.40.50.970:FF:000001">
    <property type="entry name" value="Pyruvate dehydrogenase E1 beta subunit"/>
    <property type="match status" value="1"/>
</dbReference>
<reference evidence="9" key="2">
    <citation type="submission" date="2020-09" db="EMBL/GenBank/DDBJ databases">
        <authorList>
            <person name="Sun Q."/>
            <person name="Ohkuma M."/>
        </authorList>
    </citation>
    <scope>NUCLEOTIDE SEQUENCE</scope>
    <source>
        <strain evidence="9">JCM 11219</strain>
    </source>
</reference>
<gene>
    <name evidence="9" type="ORF">GCM10007112_15920</name>
    <name evidence="8" type="ORF">Vsou_00760</name>
</gene>
<dbReference type="EMBL" id="AP026830">
    <property type="protein sequence ID" value="BDR90983.1"/>
    <property type="molecule type" value="Genomic_DNA"/>
</dbReference>
<keyword evidence="4" id="KW-0560">Oxidoreductase</keyword>
<dbReference type="CDD" id="cd07036">
    <property type="entry name" value="TPP_PYR_E1-PDHc-beta_like"/>
    <property type="match status" value="1"/>
</dbReference>
<dbReference type="EC" id="1.2.7.11" evidence="3"/>
<dbReference type="FunFam" id="3.40.50.920:FF:000001">
    <property type="entry name" value="Pyruvate dehydrogenase E1 beta subunit"/>
    <property type="match status" value="1"/>
</dbReference>
<dbReference type="AlphaFoldDB" id="A0A830E3Q8"/>
<dbReference type="GO" id="GO:0019164">
    <property type="term" value="F:pyruvate synthase activity"/>
    <property type="evidence" value="ECO:0007669"/>
    <property type="project" value="UniProtKB-ARBA"/>
</dbReference>
<dbReference type="Proteomes" id="UP000657075">
    <property type="component" value="Unassembled WGS sequence"/>
</dbReference>
<dbReference type="Gene3D" id="3.40.50.970">
    <property type="match status" value="1"/>
</dbReference>
<comment type="subunit">
    <text evidence="2">Heterodimer composed of an alpha and a beta subunit.</text>
</comment>
<reference evidence="8" key="4">
    <citation type="journal article" date="2023" name="Microbiol. Resour. Announc.">
        <title>Complete Genome Sequence of Vulcanisaeta souniana Strain IC-059, a Hyperthermophilic Archaeon Isolated from Hot Spring Water in Japan.</title>
        <authorList>
            <person name="Kato S."/>
            <person name="Itoh T."/>
            <person name="Wu L."/>
            <person name="Ma J."/>
            <person name="Ohkuma M."/>
        </authorList>
    </citation>
    <scope>NUCLEOTIDE SEQUENCE</scope>
    <source>
        <strain evidence="8">JCM 11219</strain>
    </source>
</reference>
<dbReference type="Pfam" id="PF02780">
    <property type="entry name" value="Transketolase_C"/>
    <property type="match status" value="1"/>
</dbReference>
<dbReference type="NCBIfam" id="NF006667">
    <property type="entry name" value="PRK09212.1"/>
    <property type="match status" value="1"/>
</dbReference>
<evidence type="ECO:0000256" key="3">
    <source>
        <dbReference type="ARBA" id="ARBA00012691"/>
    </source>
</evidence>
<keyword evidence="9" id="KW-0670">Pyruvate</keyword>
<dbReference type="Pfam" id="PF02779">
    <property type="entry name" value="Transket_pyr"/>
    <property type="match status" value="1"/>
</dbReference>
<reference evidence="9" key="1">
    <citation type="journal article" date="2014" name="Int. J. Syst. Evol. Microbiol.">
        <title>Complete genome sequence of Corynebacterium casei LMG S-19264T (=DSM 44701T), isolated from a smear-ripened cheese.</title>
        <authorList>
            <consortium name="US DOE Joint Genome Institute (JGI-PGF)"/>
            <person name="Walter F."/>
            <person name="Albersmeier A."/>
            <person name="Kalinowski J."/>
            <person name="Ruckert C."/>
        </authorList>
    </citation>
    <scope>NUCLEOTIDE SEQUENCE</scope>
    <source>
        <strain evidence="9">JCM 11219</strain>
    </source>
</reference>
<evidence type="ECO:0000259" key="7">
    <source>
        <dbReference type="SMART" id="SM00861"/>
    </source>
</evidence>
<evidence type="ECO:0000256" key="6">
    <source>
        <dbReference type="ARBA" id="ARBA00048893"/>
    </source>
</evidence>
<dbReference type="GO" id="GO:0018491">
    <property type="term" value="F:2-oxobutyrate synthase activity"/>
    <property type="evidence" value="ECO:0007669"/>
    <property type="project" value="UniProtKB-ARBA"/>
</dbReference>
<evidence type="ECO:0000256" key="4">
    <source>
        <dbReference type="ARBA" id="ARBA00023002"/>
    </source>
</evidence>
<dbReference type="EMBL" id="BMNM01000006">
    <property type="protein sequence ID" value="GGI79803.1"/>
    <property type="molecule type" value="Genomic_DNA"/>
</dbReference>
<protein>
    <recommendedName>
        <fullName evidence="3">2-oxoacid oxidoreductase (ferredoxin)</fullName>
        <ecNumber evidence="3">1.2.7.11</ecNumber>
    </recommendedName>
</protein>
<sequence>MASTREITFVQALNEALDYAMSVDKRVVIMGEDVGVYGGVFGVTMGLYDKYGPERVRDTPIAESGFIGAAVGTAMMGLKPVAELMFIDFLGVAFDQIYNQAAKLRYMTGGKVKIPMVLRTVCGAGIQAAAQHSQSLHAIFIHVPGLKVVMPSTPYDAKGLLLTATLDEEDPVIFIEHKMLYGVRGPVPEGPYKIPFGVADVKREGKDVTVVATAWMGHKALEAAEKLTNEGISVEVIDPRTLVPLDEDTILNSIRKTGRLVVVDEGYPRASFATDIAALAVSKAFEHLKAPVKLVTPPATPVPFSEALEREWIPSTEKIMKAIKDVYYFKKP</sequence>
<dbReference type="RefSeq" id="WP_188603461.1">
    <property type="nucleotide sequence ID" value="NZ_AP026830.1"/>
</dbReference>
<dbReference type="OrthoDB" id="6779at2157"/>
<dbReference type="Gene3D" id="3.40.50.920">
    <property type="match status" value="1"/>
</dbReference>
<dbReference type="GeneID" id="76205627"/>
<dbReference type="InterPro" id="IPR009014">
    <property type="entry name" value="Transketo_C/PFOR_II"/>
</dbReference>
<dbReference type="SUPFAM" id="SSF52922">
    <property type="entry name" value="TK C-terminal domain-like"/>
    <property type="match status" value="1"/>
</dbReference>
<dbReference type="PANTHER" id="PTHR43257:SF2">
    <property type="entry name" value="PYRUVATE DEHYDROGENASE E1 COMPONENT SUBUNIT BETA"/>
    <property type="match status" value="1"/>
</dbReference>
<dbReference type="InterPro" id="IPR029061">
    <property type="entry name" value="THDP-binding"/>
</dbReference>
<evidence type="ECO:0000313" key="9">
    <source>
        <dbReference type="EMBL" id="GGI79803.1"/>
    </source>
</evidence>
<evidence type="ECO:0000313" key="10">
    <source>
        <dbReference type="Proteomes" id="UP000657075"/>
    </source>
</evidence>